<accession>A0A6B0RF39</accession>
<evidence type="ECO:0000313" key="2">
    <source>
        <dbReference type="EMBL" id="MXQ87257.1"/>
    </source>
</evidence>
<feature type="compositionally biased region" description="Basic residues" evidence="1">
    <location>
        <begin position="150"/>
        <end position="159"/>
    </location>
</feature>
<dbReference type="GO" id="GO:0010494">
    <property type="term" value="C:cytoplasmic stress granule"/>
    <property type="evidence" value="ECO:0007669"/>
    <property type="project" value="TreeGrafter"/>
</dbReference>
<feature type="compositionally biased region" description="Basic and acidic residues" evidence="1">
    <location>
        <begin position="88"/>
        <end position="105"/>
    </location>
</feature>
<gene>
    <name evidence="2" type="ORF">E5288_WYG007579</name>
</gene>
<feature type="region of interest" description="Disordered" evidence="1">
    <location>
        <begin position="132"/>
        <end position="163"/>
    </location>
</feature>
<dbReference type="GO" id="GO:0005654">
    <property type="term" value="C:nucleoplasm"/>
    <property type="evidence" value="ECO:0007669"/>
    <property type="project" value="TreeGrafter"/>
</dbReference>
<evidence type="ECO:0008006" key="4">
    <source>
        <dbReference type="Google" id="ProtNLM"/>
    </source>
</evidence>
<dbReference type="GO" id="GO:0003723">
    <property type="term" value="F:RNA binding"/>
    <property type="evidence" value="ECO:0007669"/>
    <property type="project" value="InterPro"/>
</dbReference>
<dbReference type="InterPro" id="IPR032747">
    <property type="entry name" value="NUFIP2"/>
</dbReference>
<organism evidence="2 3">
    <name type="scientific">Bos mutus</name>
    <name type="common">wild yak</name>
    <dbReference type="NCBI Taxonomy" id="72004"/>
    <lineage>
        <taxon>Eukaryota</taxon>
        <taxon>Metazoa</taxon>
        <taxon>Chordata</taxon>
        <taxon>Craniata</taxon>
        <taxon>Vertebrata</taxon>
        <taxon>Euteleostomi</taxon>
        <taxon>Mammalia</taxon>
        <taxon>Eutheria</taxon>
        <taxon>Laurasiatheria</taxon>
        <taxon>Artiodactyla</taxon>
        <taxon>Ruminantia</taxon>
        <taxon>Pecora</taxon>
        <taxon>Bovidae</taxon>
        <taxon>Bovinae</taxon>
        <taxon>Bos</taxon>
    </lineage>
</organism>
<proteinExistence type="predicted"/>
<dbReference type="Proteomes" id="UP000322234">
    <property type="component" value="Unassembled WGS sequence"/>
</dbReference>
<feature type="compositionally biased region" description="Basic residues" evidence="1">
    <location>
        <begin position="1"/>
        <end position="10"/>
    </location>
</feature>
<dbReference type="Pfam" id="PF15293">
    <property type="entry name" value="NUFIP2"/>
    <property type="match status" value="2"/>
</dbReference>
<reference evidence="2" key="1">
    <citation type="submission" date="2019-10" db="EMBL/GenBank/DDBJ databases">
        <title>The sequence and de novo assembly of the wild yak genome.</title>
        <authorList>
            <person name="Liu Y."/>
        </authorList>
    </citation>
    <scope>NUCLEOTIDE SEQUENCE [LARGE SCALE GENOMIC DNA]</scope>
    <source>
        <strain evidence="2">WY2019</strain>
    </source>
</reference>
<sequence>MEEKHTKHALQQHQETPKKKRGYGELNGNAGEREMSLKSLGSEEATNPISRVLNGNQHVVDTNLKQTVKSSTFGKAGIKTRNFIQKNSMDKKNGKSYENKSGENQSIDKTDTVAIPNGVLTNNSGYITNGYMGKGADNDGSRSESGYTTPKKRKARRNSAKGCENLNLVQDKIMQQETNVPTLKQGLETFKPDYSEQKGNRVDGSKPIWNYASKVKENLNKTVQNSSVSPSSSSSSSSSTGETQTQASSRLSQVPMSALKSVTSANFSNGPVLAGTDASVYSPGGQPLLTTAANTLTPISSGTDSVLQDMTLTSAGVEQIKSSLFIYTSNMQTVLLSTAQVDLPSQTDQQNLGDIFQNQWGLSFINEHSAGPETVTRKSSDYKVMEAYELEKRTSPQVLGSILKSGTTNESGALSLEPSHIGDLQKADTSSQGALVFLSKDYETENQNPLASPTNTLLGSAKEQRYQRGLERNDSWGSFDLRAAIVYHTKEMESVWNLQKQDPKRIITYNEAMGSPDQ</sequence>
<dbReference type="PANTHER" id="PTHR28333:SF2">
    <property type="entry name" value="FMR1-INTERACTING PROTEIN NUFIP2"/>
    <property type="match status" value="1"/>
</dbReference>
<dbReference type="AlphaFoldDB" id="A0A6B0RF39"/>
<evidence type="ECO:0000313" key="3">
    <source>
        <dbReference type="Proteomes" id="UP000322234"/>
    </source>
</evidence>
<name>A0A6B0RF39_9CETA</name>
<evidence type="ECO:0000256" key="1">
    <source>
        <dbReference type="SAM" id="MobiDB-lite"/>
    </source>
</evidence>
<feature type="compositionally biased region" description="Low complexity" evidence="1">
    <location>
        <begin position="226"/>
        <end position="239"/>
    </location>
</feature>
<protein>
    <recommendedName>
        <fullName evidence="4">Nuclear fragile X mental retardation-interacting protein 2</fullName>
    </recommendedName>
</protein>
<feature type="region of interest" description="Disordered" evidence="1">
    <location>
        <begin position="221"/>
        <end position="253"/>
    </location>
</feature>
<dbReference type="PANTHER" id="PTHR28333">
    <property type="entry name" value="NUCLEAR FRAGILE X MENTAL RETARDATION-INTERACTING PROTEIN 2"/>
    <property type="match status" value="1"/>
</dbReference>
<keyword evidence="3" id="KW-1185">Reference proteome</keyword>
<feature type="compositionally biased region" description="Polar residues" evidence="1">
    <location>
        <begin position="240"/>
        <end position="253"/>
    </location>
</feature>
<feature type="region of interest" description="Disordered" evidence="1">
    <location>
        <begin position="1"/>
        <end position="33"/>
    </location>
</feature>
<comment type="caution">
    <text evidence="2">The sequence shown here is derived from an EMBL/GenBank/DDBJ whole genome shotgun (WGS) entry which is preliminary data.</text>
</comment>
<feature type="region of interest" description="Disordered" evidence="1">
    <location>
        <begin position="84"/>
        <end position="105"/>
    </location>
</feature>
<dbReference type="EMBL" id="VBQZ03000036">
    <property type="protein sequence ID" value="MXQ87257.1"/>
    <property type="molecule type" value="Genomic_DNA"/>
</dbReference>